<keyword evidence="1" id="KW-0732">Signal</keyword>
<feature type="chain" id="PRO_5020423153" evidence="1">
    <location>
        <begin position="29"/>
        <end position="291"/>
    </location>
</feature>
<sequence length="291" mass="32758">MPSSWWRRQPTHMKTLFAWIAAAGLAGAAWTAENWTKDQQAVLDVFKVWTQAQPGWEKDRILALWAPEFTCWDFREKAPLDRTGTEKMMSEFHRKMKVTDFGIQTESVIIQGGLAVASGRYSERFTTPEGVAMKGGGPWTCTLRLAGDKWLITAMSYLNRQDGPVDQAVVEREIAALEHVWAKAYVDRDTATLDRLEAEEWVCTTADGEVFTKAEDIADVKSAAYQATVFKMEDVKARIYGNMAVATARQTEVATYKGADASKVLRCTDVWVRRDGRWQCVATHLSYAKKG</sequence>
<dbReference type="SUPFAM" id="SSF54427">
    <property type="entry name" value="NTF2-like"/>
    <property type="match status" value="2"/>
</dbReference>
<evidence type="ECO:0000256" key="1">
    <source>
        <dbReference type="SAM" id="SignalP"/>
    </source>
</evidence>
<dbReference type="Proteomes" id="UP000290218">
    <property type="component" value="Unassembled WGS sequence"/>
</dbReference>
<dbReference type="InterPro" id="IPR027843">
    <property type="entry name" value="DUF4440"/>
</dbReference>
<feature type="signal peptide" evidence="1">
    <location>
        <begin position="1"/>
        <end position="28"/>
    </location>
</feature>
<comment type="caution">
    <text evidence="3">The sequence shown here is derived from an EMBL/GenBank/DDBJ whole genome shotgun (WGS) entry which is preliminary data.</text>
</comment>
<reference evidence="3 4" key="1">
    <citation type="submission" date="2019-01" db="EMBL/GenBank/DDBJ databases">
        <title>Lacunisphaera sp. strain TWA-58.</title>
        <authorList>
            <person name="Chen W.-M."/>
        </authorList>
    </citation>
    <scope>NUCLEOTIDE SEQUENCE [LARGE SCALE GENOMIC DNA]</scope>
    <source>
        <strain evidence="3 4">TWA-58</strain>
    </source>
</reference>
<dbReference type="OrthoDB" id="5956292at2"/>
<evidence type="ECO:0000313" key="4">
    <source>
        <dbReference type="Proteomes" id="UP000290218"/>
    </source>
</evidence>
<evidence type="ECO:0000259" key="2">
    <source>
        <dbReference type="Pfam" id="PF14534"/>
    </source>
</evidence>
<dbReference type="InterPro" id="IPR032710">
    <property type="entry name" value="NTF2-like_dom_sf"/>
</dbReference>
<dbReference type="EMBL" id="SDHX01000001">
    <property type="protein sequence ID" value="RXK55170.1"/>
    <property type="molecule type" value="Genomic_DNA"/>
</dbReference>
<dbReference type="Gene3D" id="3.10.450.50">
    <property type="match status" value="2"/>
</dbReference>
<dbReference type="Pfam" id="PF14534">
    <property type="entry name" value="DUF4440"/>
    <property type="match status" value="1"/>
</dbReference>
<organism evidence="3 4">
    <name type="scientific">Oleiharenicola lentus</name>
    <dbReference type="NCBI Taxonomy" id="2508720"/>
    <lineage>
        <taxon>Bacteria</taxon>
        <taxon>Pseudomonadati</taxon>
        <taxon>Verrucomicrobiota</taxon>
        <taxon>Opitutia</taxon>
        <taxon>Opitutales</taxon>
        <taxon>Opitutaceae</taxon>
        <taxon>Oleiharenicola</taxon>
    </lineage>
</organism>
<protein>
    <submittedName>
        <fullName evidence="3">Nuclear transport factor 2 family protein</fullName>
    </submittedName>
</protein>
<name>A0A4Q1C8J1_9BACT</name>
<feature type="domain" description="DUF4440" evidence="2">
    <location>
        <begin position="174"/>
        <end position="280"/>
    </location>
</feature>
<proteinExistence type="predicted"/>
<keyword evidence="4" id="KW-1185">Reference proteome</keyword>
<evidence type="ECO:0000313" key="3">
    <source>
        <dbReference type="EMBL" id="RXK55170.1"/>
    </source>
</evidence>
<gene>
    <name evidence="3" type="ORF">ESB00_04535</name>
</gene>
<accession>A0A4Q1C8J1</accession>
<dbReference type="AlphaFoldDB" id="A0A4Q1C8J1"/>